<dbReference type="Proteomes" id="UP000317178">
    <property type="component" value="Chromosome"/>
</dbReference>
<evidence type="ECO:0000313" key="9">
    <source>
        <dbReference type="Proteomes" id="UP000317178"/>
    </source>
</evidence>
<keyword evidence="6" id="KW-0732">Signal</keyword>
<dbReference type="KEGG" id="plon:Pla110_27120"/>
<evidence type="ECO:0000256" key="6">
    <source>
        <dbReference type="SAM" id="SignalP"/>
    </source>
</evidence>
<evidence type="ECO:0000256" key="2">
    <source>
        <dbReference type="ARBA" id="ARBA00022723"/>
    </source>
</evidence>
<dbReference type="EMBL" id="CP036281">
    <property type="protein sequence ID" value="QDU80975.1"/>
    <property type="molecule type" value="Genomic_DNA"/>
</dbReference>
<dbReference type="Gene3D" id="3.50.50.60">
    <property type="entry name" value="FAD/NAD(P)-binding domain"/>
    <property type="match status" value="1"/>
</dbReference>
<accession>A0A518CP27</accession>
<dbReference type="PANTHER" id="PTHR43498">
    <property type="entry name" value="FERREDOXIN:COB-COM HETERODISULFIDE REDUCTASE SUBUNIT A"/>
    <property type="match status" value="1"/>
</dbReference>
<reference evidence="8 9" key="1">
    <citation type="submission" date="2019-02" db="EMBL/GenBank/DDBJ databases">
        <title>Deep-cultivation of Planctomycetes and their phenomic and genomic characterization uncovers novel biology.</title>
        <authorList>
            <person name="Wiegand S."/>
            <person name="Jogler M."/>
            <person name="Boedeker C."/>
            <person name="Pinto D."/>
            <person name="Vollmers J."/>
            <person name="Rivas-Marin E."/>
            <person name="Kohn T."/>
            <person name="Peeters S.H."/>
            <person name="Heuer A."/>
            <person name="Rast P."/>
            <person name="Oberbeckmann S."/>
            <person name="Bunk B."/>
            <person name="Jeske O."/>
            <person name="Meyerdierks A."/>
            <person name="Storesund J.E."/>
            <person name="Kallscheuer N."/>
            <person name="Luecker S."/>
            <person name="Lage O.M."/>
            <person name="Pohl T."/>
            <person name="Merkel B.J."/>
            <person name="Hornburger P."/>
            <person name="Mueller R.-W."/>
            <person name="Bruemmer F."/>
            <person name="Labrenz M."/>
            <person name="Spormann A.M."/>
            <person name="Op den Camp H."/>
            <person name="Overmann J."/>
            <person name="Amann R."/>
            <person name="Jetten M.S.M."/>
            <person name="Mascher T."/>
            <person name="Medema M.H."/>
            <person name="Devos D.P."/>
            <person name="Kaster A.-K."/>
            <person name="Ovreas L."/>
            <person name="Rohde M."/>
            <person name="Galperin M.Y."/>
            <person name="Jogler C."/>
        </authorList>
    </citation>
    <scope>NUCLEOTIDE SEQUENCE [LARGE SCALE GENOMIC DNA]</scope>
    <source>
        <strain evidence="8 9">Pla110</strain>
    </source>
</reference>
<protein>
    <submittedName>
        <fullName evidence="8">Putative FAD-binding dehydrogenase</fullName>
    </submittedName>
</protein>
<dbReference type="SUPFAM" id="SSF51905">
    <property type="entry name" value="FAD/NAD(P)-binding domain"/>
    <property type="match status" value="1"/>
</dbReference>
<evidence type="ECO:0000256" key="3">
    <source>
        <dbReference type="ARBA" id="ARBA00023002"/>
    </source>
</evidence>
<feature type="chain" id="PRO_5022243812" evidence="6">
    <location>
        <begin position="28"/>
        <end position="695"/>
    </location>
</feature>
<sequence precursor="true">MKFKHLLIATTLLLTLHLTLETGNVVAEEPDHADIVVYGATPGGFCAAIAAAREGASVILLEPTDHVGGLNTGGLSFSDSNQTVRSTMMGLFDEWHTRIQEDYASRGIELPYDVSVKDQSAWTYEPHVSARVTRQMLDEAGVTVLTERYLSSVQKEGTRINSLVTKDGTFSGDVFIDATYEGDLMAAADVSWSIGRESREEFRESMAGKQYPKRKMNINGFDDDGSLLPFVTASERGDESTGDDNVMTYSFRLCLTRDPENWVPMPQPANYDPEKFEVMRRYIKSGGRVGFDRYPLPGNKIDGNNSIGGQFSLGLVGGGNGWCEANETERAIIWEDHKQYTLEFYHFLTTDSSIPDETRKEYAELGLCKDEFPGTDHFSPALYIRESRRLQGMYVLSQKDILEDPEKEDPIVVSSFPIDSHDCRRIALKEGGVINEGTIFPVRRKYPKQGYAYHVPYRSILPLANECTNLLVPVALSCTHVGISSIRVEPTWMILGQSAGIAAALTQQGKTTVQELPYSKLREHLLAQKQVLDLPDVPEQITESGSVASTSLPGIVLDDAAAVLTGKWSHSSNFTPHIDDGYQYAGSNEKGAQGDGSATAMFRFKAPTTGKYQMLMAYSAHSTRAKNVPVTVTSGSYEERILVDQTIPLPSGKHFRSISEVQLDQNVESVININDDKTHGFVIIDAIQLIPIDSK</sequence>
<dbReference type="InterPro" id="IPR039650">
    <property type="entry name" value="HdrA-like"/>
</dbReference>
<evidence type="ECO:0000259" key="7">
    <source>
        <dbReference type="Pfam" id="PF25275"/>
    </source>
</evidence>
<proteinExistence type="predicted"/>
<feature type="domain" description="Golvesin/Xly CBD-like" evidence="7">
    <location>
        <begin position="560"/>
        <end position="689"/>
    </location>
</feature>
<name>A0A518CP27_9PLAN</name>
<evidence type="ECO:0000256" key="1">
    <source>
        <dbReference type="ARBA" id="ARBA00022485"/>
    </source>
</evidence>
<dbReference type="PANTHER" id="PTHR43498:SF1">
    <property type="entry name" value="COB--COM HETERODISULFIDE REDUCTASE IRON-SULFUR SUBUNIT A"/>
    <property type="match status" value="1"/>
</dbReference>
<feature type="signal peptide" evidence="6">
    <location>
        <begin position="1"/>
        <end position="27"/>
    </location>
</feature>
<evidence type="ECO:0000313" key="8">
    <source>
        <dbReference type="EMBL" id="QDU80975.1"/>
    </source>
</evidence>
<dbReference type="AlphaFoldDB" id="A0A518CP27"/>
<dbReference type="GO" id="GO:0051539">
    <property type="term" value="F:4 iron, 4 sulfur cluster binding"/>
    <property type="evidence" value="ECO:0007669"/>
    <property type="project" value="UniProtKB-KW"/>
</dbReference>
<keyword evidence="2" id="KW-0479">Metal-binding</keyword>
<keyword evidence="4" id="KW-0408">Iron</keyword>
<keyword evidence="9" id="KW-1185">Reference proteome</keyword>
<keyword evidence="5" id="KW-0411">Iron-sulfur</keyword>
<dbReference type="InterPro" id="IPR036188">
    <property type="entry name" value="FAD/NAD-bd_sf"/>
</dbReference>
<gene>
    <name evidence="8" type="ORF">Pla110_27120</name>
</gene>
<dbReference type="RefSeq" id="WP_144996203.1">
    <property type="nucleotide sequence ID" value="NZ_CP036281.1"/>
</dbReference>
<organism evidence="8 9">
    <name type="scientific">Polystyrenella longa</name>
    <dbReference type="NCBI Taxonomy" id="2528007"/>
    <lineage>
        <taxon>Bacteria</taxon>
        <taxon>Pseudomonadati</taxon>
        <taxon>Planctomycetota</taxon>
        <taxon>Planctomycetia</taxon>
        <taxon>Planctomycetales</taxon>
        <taxon>Planctomycetaceae</taxon>
        <taxon>Polystyrenella</taxon>
    </lineage>
</organism>
<dbReference type="GO" id="GO:0046872">
    <property type="term" value="F:metal ion binding"/>
    <property type="evidence" value="ECO:0007669"/>
    <property type="project" value="UniProtKB-KW"/>
</dbReference>
<dbReference type="OrthoDB" id="287984at2"/>
<evidence type="ECO:0000256" key="5">
    <source>
        <dbReference type="ARBA" id="ARBA00023014"/>
    </source>
</evidence>
<dbReference type="Pfam" id="PF25275">
    <property type="entry name" value="Golvesin_C"/>
    <property type="match status" value="1"/>
</dbReference>
<dbReference type="Pfam" id="PF12831">
    <property type="entry name" value="FAD_oxidored"/>
    <property type="match status" value="1"/>
</dbReference>
<evidence type="ECO:0000256" key="4">
    <source>
        <dbReference type="ARBA" id="ARBA00023004"/>
    </source>
</evidence>
<dbReference type="GO" id="GO:0016491">
    <property type="term" value="F:oxidoreductase activity"/>
    <property type="evidence" value="ECO:0007669"/>
    <property type="project" value="UniProtKB-KW"/>
</dbReference>
<keyword evidence="1" id="KW-0004">4Fe-4S</keyword>
<dbReference type="InterPro" id="IPR033803">
    <property type="entry name" value="CBD-like_Golvesin-Xly"/>
</dbReference>
<keyword evidence="3" id="KW-0560">Oxidoreductase</keyword>